<dbReference type="AlphaFoldDB" id="A0A4P9Y3J2"/>
<dbReference type="GO" id="GO:0006627">
    <property type="term" value="P:protein processing involved in protein targeting to mitochondrion"/>
    <property type="evidence" value="ECO:0007669"/>
    <property type="project" value="InterPro"/>
</dbReference>
<keyword evidence="3 11" id="KW-0645">Protease</keyword>
<dbReference type="GO" id="GO:0004252">
    <property type="term" value="F:serine-type endopeptidase activity"/>
    <property type="evidence" value="ECO:0007669"/>
    <property type="project" value="InterPro"/>
</dbReference>
<feature type="domain" description="Peptidase S26" evidence="12">
    <location>
        <begin position="2"/>
        <end position="133"/>
    </location>
</feature>
<dbReference type="InterPro" id="IPR036286">
    <property type="entry name" value="LexA/Signal_pep-like_sf"/>
</dbReference>
<evidence type="ECO:0000313" key="13">
    <source>
        <dbReference type="EMBL" id="RKP13212.1"/>
    </source>
</evidence>
<dbReference type="EMBL" id="KZ988081">
    <property type="protein sequence ID" value="RKP13212.1"/>
    <property type="molecule type" value="Genomic_DNA"/>
</dbReference>
<evidence type="ECO:0000256" key="10">
    <source>
        <dbReference type="PIRSR" id="PIRSR600223-1"/>
    </source>
</evidence>
<name>A0A4P9Y3J2_9FUNG</name>
<organism evidence="13 14">
    <name type="scientific">Piptocephalis cylindrospora</name>
    <dbReference type="NCBI Taxonomy" id="1907219"/>
    <lineage>
        <taxon>Eukaryota</taxon>
        <taxon>Fungi</taxon>
        <taxon>Fungi incertae sedis</taxon>
        <taxon>Zoopagomycota</taxon>
        <taxon>Zoopagomycotina</taxon>
        <taxon>Zoopagomycetes</taxon>
        <taxon>Zoopagales</taxon>
        <taxon>Piptocephalidaceae</taxon>
        <taxon>Piptocephalis</taxon>
    </lineage>
</organism>
<evidence type="ECO:0000256" key="4">
    <source>
        <dbReference type="ARBA" id="ARBA00022692"/>
    </source>
</evidence>
<dbReference type="PANTHER" id="PTHR46041">
    <property type="entry name" value="MITOCHONDRIAL INNER MEMBRANE PROTEASE SUBUNIT 2"/>
    <property type="match status" value="1"/>
</dbReference>
<evidence type="ECO:0000256" key="5">
    <source>
        <dbReference type="ARBA" id="ARBA00022792"/>
    </source>
</evidence>
<dbReference type="InterPro" id="IPR000223">
    <property type="entry name" value="Pept_S26A_signal_pept_1"/>
</dbReference>
<dbReference type="GO" id="GO:0006465">
    <property type="term" value="P:signal peptide processing"/>
    <property type="evidence" value="ECO:0007669"/>
    <property type="project" value="InterPro"/>
</dbReference>
<feature type="non-terminal residue" evidence="13">
    <location>
        <position position="141"/>
    </location>
</feature>
<evidence type="ECO:0000256" key="9">
    <source>
        <dbReference type="ARBA" id="ARBA00023136"/>
    </source>
</evidence>
<dbReference type="GO" id="GO:0042720">
    <property type="term" value="C:mitochondrial inner membrane peptidase complex"/>
    <property type="evidence" value="ECO:0007669"/>
    <property type="project" value="InterPro"/>
</dbReference>
<dbReference type="Gene3D" id="2.10.109.10">
    <property type="entry name" value="Umud Fragment, subunit A"/>
    <property type="match status" value="1"/>
</dbReference>
<dbReference type="InterPro" id="IPR019533">
    <property type="entry name" value="Peptidase_S26"/>
</dbReference>
<gene>
    <name evidence="13" type="ORF">BJ684DRAFT_4328</name>
</gene>
<keyword evidence="8 11" id="KW-0496">Mitochondrion</keyword>
<evidence type="ECO:0000256" key="1">
    <source>
        <dbReference type="ARBA" id="ARBA00004434"/>
    </source>
</evidence>
<dbReference type="Pfam" id="PF10502">
    <property type="entry name" value="Peptidase_S26"/>
    <property type="match status" value="1"/>
</dbReference>
<keyword evidence="4" id="KW-0812">Transmembrane</keyword>
<keyword evidence="9" id="KW-0472">Membrane</keyword>
<keyword evidence="6 11" id="KW-0378">Hydrolase</keyword>
<keyword evidence="7" id="KW-1133">Transmembrane helix</keyword>
<keyword evidence="14" id="KW-1185">Reference proteome</keyword>
<evidence type="ECO:0000256" key="11">
    <source>
        <dbReference type="RuleBase" id="RU362041"/>
    </source>
</evidence>
<keyword evidence="5 11" id="KW-0999">Mitochondrion inner membrane</keyword>
<dbReference type="SUPFAM" id="SSF51306">
    <property type="entry name" value="LexA/Signal peptidase"/>
    <property type="match status" value="1"/>
</dbReference>
<dbReference type="PANTHER" id="PTHR46041:SF2">
    <property type="entry name" value="MITOCHONDRIAL INNER MEMBRANE PROTEASE SUBUNIT 2"/>
    <property type="match status" value="1"/>
</dbReference>
<feature type="active site" evidence="10">
    <location>
        <position position="54"/>
    </location>
</feature>
<evidence type="ECO:0000256" key="6">
    <source>
        <dbReference type="ARBA" id="ARBA00022801"/>
    </source>
</evidence>
<dbReference type="CDD" id="cd06530">
    <property type="entry name" value="S26_SPase_I"/>
    <property type="match status" value="1"/>
</dbReference>
<sequence>LISGKSMQPTLNPARPSFLKRDLVLCLPASFKKSCRGDVVILRSPLDPSLRLVKRIVALENDHVRLSPEDAKQILEMEEDKESKNEALGLYRKIPEGSLWVEGDAPSYCSQDSRFFGPIPKPLIEGYAQYILWPPSRMGRV</sequence>
<dbReference type="EC" id="3.4.21.-" evidence="11"/>
<feature type="active site" evidence="10">
    <location>
        <position position="6"/>
    </location>
</feature>
<proteinExistence type="inferred from homology"/>
<dbReference type="OrthoDB" id="308440at2759"/>
<feature type="non-terminal residue" evidence="13">
    <location>
        <position position="1"/>
    </location>
</feature>
<accession>A0A4P9Y3J2</accession>
<comment type="subcellular location">
    <subcellularLocation>
        <location evidence="1">Mitochondrion inner membrane</location>
        <topology evidence="1">Single-pass membrane protein</topology>
    </subcellularLocation>
</comment>
<evidence type="ECO:0000313" key="14">
    <source>
        <dbReference type="Proteomes" id="UP000267251"/>
    </source>
</evidence>
<evidence type="ECO:0000256" key="7">
    <source>
        <dbReference type="ARBA" id="ARBA00022989"/>
    </source>
</evidence>
<evidence type="ECO:0000256" key="8">
    <source>
        <dbReference type="ARBA" id="ARBA00023128"/>
    </source>
</evidence>
<reference evidence="14" key="1">
    <citation type="journal article" date="2018" name="Nat. Microbiol.">
        <title>Leveraging single-cell genomics to expand the fungal tree of life.</title>
        <authorList>
            <person name="Ahrendt S.R."/>
            <person name="Quandt C.A."/>
            <person name="Ciobanu D."/>
            <person name="Clum A."/>
            <person name="Salamov A."/>
            <person name="Andreopoulos B."/>
            <person name="Cheng J.F."/>
            <person name="Woyke T."/>
            <person name="Pelin A."/>
            <person name="Henrissat B."/>
            <person name="Reynolds N.K."/>
            <person name="Benny G.L."/>
            <person name="Smith M.E."/>
            <person name="James T.Y."/>
            <person name="Grigoriev I.V."/>
        </authorList>
    </citation>
    <scope>NUCLEOTIDE SEQUENCE [LARGE SCALE GENOMIC DNA]</scope>
</reference>
<dbReference type="InterPro" id="IPR037730">
    <property type="entry name" value="IMP2"/>
</dbReference>
<comment type="similarity">
    <text evidence="2">Belongs to the peptidase S26 family. IMP2 subfamily.</text>
</comment>
<evidence type="ECO:0000259" key="12">
    <source>
        <dbReference type="Pfam" id="PF10502"/>
    </source>
</evidence>
<protein>
    <recommendedName>
        <fullName evidence="11">Mitochondrial inner membrane protease subunit</fullName>
        <ecNumber evidence="11">3.4.21.-</ecNumber>
    </recommendedName>
</protein>
<dbReference type="NCBIfam" id="TIGR02227">
    <property type="entry name" value="sigpep_I_bact"/>
    <property type="match status" value="1"/>
</dbReference>
<dbReference type="Proteomes" id="UP000267251">
    <property type="component" value="Unassembled WGS sequence"/>
</dbReference>
<evidence type="ECO:0000256" key="2">
    <source>
        <dbReference type="ARBA" id="ARBA00007066"/>
    </source>
</evidence>
<evidence type="ECO:0000256" key="3">
    <source>
        <dbReference type="ARBA" id="ARBA00022670"/>
    </source>
</evidence>